<proteinExistence type="predicted"/>
<organism evidence="1 2">
    <name type="scientific">Ilyomonas limi</name>
    <dbReference type="NCBI Taxonomy" id="2575867"/>
    <lineage>
        <taxon>Bacteria</taxon>
        <taxon>Pseudomonadati</taxon>
        <taxon>Bacteroidota</taxon>
        <taxon>Chitinophagia</taxon>
        <taxon>Chitinophagales</taxon>
        <taxon>Chitinophagaceae</taxon>
        <taxon>Ilyomonas</taxon>
    </lineage>
</organism>
<keyword evidence="2" id="KW-1185">Reference proteome</keyword>
<evidence type="ECO:0000313" key="2">
    <source>
        <dbReference type="Proteomes" id="UP000305848"/>
    </source>
</evidence>
<dbReference type="RefSeq" id="WP_137262728.1">
    <property type="nucleotide sequence ID" value="NZ_SZQL01000013.1"/>
</dbReference>
<accession>A0A4U3KWG1</accession>
<comment type="caution">
    <text evidence="1">The sequence shown here is derived from an EMBL/GenBank/DDBJ whole genome shotgun (WGS) entry which is preliminary data.</text>
</comment>
<protein>
    <submittedName>
        <fullName evidence="1">Uncharacterized protein</fullName>
    </submittedName>
</protein>
<dbReference type="AlphaFoldDB" id="A0A4U3KWG1"/>
<reference evidence="1 2" key="1">
    <citation type="submission" date="2019-05" db="EMBL/GenBank/DDBJ databases">
        <title>Panacibacter sp. strain 17mud1-8 Genome sequencing and assembly.</title>
        <authorList>
            <person name="Chhetri G."/>
        </authorList>
    </citation>
    <scope>NUCLEOTIDE SEQUENCE [LARGE SCALE GENOMIC DNA]</scope>
    <source>
        <strain evidence="1 2">17mud1-8</strain>
    </source>
</reference>
<gene>
    <name evidence="1" type="ORF">FC093_15530</name>
</gene>
<dbReference type="EMBL" id="SZQL01000013">
    <property type="protein sequence ID" value="TKK66911.1"/>
    <property type="molecule type" value="Genomic_DNA"/>
</dbReference>
<sequence length="136" mass="15265">MASFTTGNTANLNNFWTYLLSELHYKTNKPGTLVLKPAKNSLFTCFYKYDKANEQLAPGITVNLNCNRDGSNLQSTFITGSADLLNEIFVHYFGGVMKAITPEKGGFITTYTQTDEVRLFSDKIMIQPLHHVVSME</sequence>
<name>A0A4U3KWG1_9BACT</name>
<evidence type="ECO:0000313" key="1">
    <source>
        <dbReference type="EMBL" id="TKK66911.1"/>
    </source>
</evidence>
<dbReference type="Proteomes" id="UP000305848">
    <property type="component" value="Unassembled WGS sequence"/>
</dbReference>